<protein>
    <submittedName>
        <fullName evidence="1">Uncharacterized protein</fullName>
    </submittedName>
</protein>
<keyword evidence="2" id="KW-1185">Reference proteome</keyword>
<evidence type="ECO:0000313" key="1">
    <source>
        <dbReference type="EMBL" id="OQD81393.1"/>
    </source>
</evidence>
<comment type="caution">
    <text evidence="1">The sequence shown here is derived from an EMBL/GenBank/DDBJ whole genome shotgun (WGS) entry which is preliminary data.</text>
</comment>
<dbReference type="InterPro" id="IPR036291">
    <property type="entry name" value="NAD(P)-bd_dom_sf"/>
</dbReference>
<sequence length="102" mass="11291">MLFESDSDRRCIFEVSTLSHFTLTQEFLPAIIAADYWHVGTASFYSQVQTVSCGLYGCYKLMVQSMSKREQILEPGDVAAEAVDVILSTCGDSIVLPRNKGC</sequence>
<gene>
    <name evidence="1" type="ORF">PENANT_c027G07312</name>
</gene>
<accession>A0A1V6PWQ2</accession>
<dbReference type="Proteomes" id="UP000191672">
    <property type="component" value="Unassembled WGS sequence"/>
</dbReference>
<dbReference type="SUPFAM" id="SSF51735">
    <property type="entry name" value="NAD(P)-binding Rossmann-fold domains"/>
    <property type="match status" value="1"/>
</dbReference>
<reference evidence="2" key="1">
    <citation type="journal article" date="2017" name="Nat. Microbiol.">
        <title>Global analysis of biosynthetic gene clusters reveals vast potential of secondary metabolite production in Penicillium species.</title>
        <authorList>
            <person name="Nielsen J.C."/>
            <person name="Grijseels S."/>
            <person name="Prigent S."/>
            <person name="Ji B."/>
            <person name="Dainat J."/>
            <person name="Nielsen K.F."/>
            <person name="Frisvad J.C."/>
            <person name="Workman M."/>
            <person name="Nielsen J."/>
        </authorList>
    </citation>
    <scope>NUCLEOTIDE SEQUENCE [LARGE SCALE GENOMIC DNA]</scope>
    <source>
        <strain evidence="2">IBT 31811</strain>
    </source>
</reference>
<organism evidence="1 2">
    <name type="scientific">Penicillium antarcticum</name>
    <dbReference type="NCBI Taxonomy" id="416450"/>
    <lineage>
        <taxon>Eukaryota</taxon>
        <taxon>Fungi</taxon>
        <taxon>Dikarya</taxon>
        <taxon>Ascomycota</taxon>
        <taxon>Pezizomycotina</taxon>
        <taxon>Eurotiomycetes</taxon>
        <taxon>Eurotiomycetidae</taxon>
        <taxon>Eurotiales</taxon>
        <taxon>Aspergillaceae</taxon>
        <taxon>Penicillium</taxon>
    </lineage>
</organism>
<name>A0A1V6PWQ2_9EURO</name>
<dbReference type="EMBL" id="MDYN01000027">
    <property type="protein sequence ID" value="OQD81393.1"/>
    <property type="molecule type" value="Genomic_DNA"/>
</dbReference>
<proteinExistence type="predicted"/>
<dbReference type="AlphaFoldDB" id="A0A1V6PWQ2"/>
<evidence type="ECO:0000313" key="2">
    <source>
        <dbReference type="Proteomes" id="UP000191672"/>
    </source>
</evidence>